<reference evidence="2 3" key="1">
    <citation type="journal article" date="2018" name="Proc. R. Soc. B">
        <title>A non-coding region near Follistatin controls head colour polymorphism in the Gouldian finch.</title>
        <authorList>
            <person name="Toomey M.B."/>
            <person name="Marques C.I."/>
            <person name="Andrade P."/>
            <person name="Araujo P.M."/>
            <person name="Sabatino S."/>
            <person name="Gazda M.A."/>
            <person name="Afonso S."/>
            <person name="Lopes R.J."/>
            <person name="Corbo J.C."/>
            <person name="Carneiro M."/>
        </authorList>
    </citation>
    <scope>NUCLEOTIDE SEQUENCE [LARGE SCALE GENOMIC DNA]</scope>
    <source>
        <strain evidence="2">Red01</strain>
        <tissue evidence="2">Muscle</tissue>
    </source>
</reference>
<protein>
    <submittedName>
        <fullName evidence="2">Uncharacterized protein</fullName>
    </submittedName>
</protein>
<name>A0A3L8Q4Q8_CHLGU</name>
<evidence type="ECO:0000256" key="1">
    <source>
        <dbReference type="SAM" id="MobiDB-lite"/>
    </source>
</evidence>
<feature type="compositionally biased region" description="Basic and acidic residues" evidence="1">
    <location>
        <begin position="190"/>
        <end position="221"/>
    </location>
</feature>
<sequence length="489" mass="51867">VKDQRRSGTEGSKTDVFGQDYLNPKSSAAAPSLERAGTRAHSLPWLMELKPSCSGISGAKPSFATCCSLPATSAQQEYCCVLCHGPRQQPWDLPFSDTNLTSQPHTPPRPQKPQTTKKGYFIPNRTHFGGQASPGGSRGRGAPGSGPRGFIRRHPEPRGCEERRKRGREERRESRAWKGWGRRSGCAGMREGKAGREEEGRRREEGENGNRTEERGRDRRGSGGGVPFGRRGGAKRGREGKGVREIRGIRAEGRVEGGTGGEAERRGKGGKGRERRVMGAGGRKGGGGRRRESRTCGARTEPTPNGGRGDSRGLNNLGPAPRSRAARRGGAGTGPGVPVRLLARCRLRPGGRGAGLSRAGGAGRDRDGDRDRRGRREPLRAGRRGRAGGGGDFLLLAETGRGAGTAVPAPAPPKPRRSPPCQGIFFFPAPVSVTVCDSSCSGGTVSLWGCNDLPGAEHRRKEGENSPDLAVEPLSSVLKAQQCPASLAG</sequence>
<feature type="compositionally biased region" description="Gly residues" evidence="1">
    <location>
        <begin position="350"/>
        <end position="362"/>
    </location>
</feature>
<organism evidence="2 3">
    <name type="scientific">Chloebia gouldiae</name>
    <name type="common">Gouldian finch</name>
    <name type="synonym">Erythrura gouldiae</name>
    <dbReference type="NCBI Taxonomy" id="44316"/>
    <lineage>
        <taxon>Eukaryota</taxon>
        <taxon>Metazoa</taxon>
        <taxon>Chordata</taxon>
        <taxon>Craniata</taxon>
        <taxon>Vertebrata</taxon>
        <taxon>Euteleostomi</taxon>
        <taxon>Archelosauria</taxon>
        <taxon>Archosauria</taxon>
        <taxon>Dinosauria</taxon>
        <taxon>Saurischia</taxon>
        <taxon>Theropoda</taxon>
        <taxon>Coelurosauria</taxon>
        <taxon>Aves</taxon>
        <taxon>Neognathae</taxon>
        <taxon>Neoaves</taxon>
        <taxon>Telluraves</taxon>
        <taxon>Australaves</taxon>
        <taxon>Passeriformes</taxon>
        <taxon>Passeroidea</taxon>
        <taxon>Passeridae</taxon>
        <taxon>Chloebia</taxon>
    </lineage>
</organism>
<feature type="compositionally biased region" description="Gly residues" evidence="1">
    <location>
        <begin position="222"/>
        <end position="231"/>
    </location>
</feature>
<feature type="non-terminal residue" evidence="2">
    <location>
        <position position="489"/>
    </location>
</feature>
<dbReference type="Proteomes" id="UP000276834">
    <property type="component" value="Unassembled WGS sequence"/>
</dbReference>
<keyword evidence="3" id="KW-1185">Reference proteome</keyword>
<feature type="compositionally biased region" description="Basic and acidic residues" evidence="1">
    <location>
        <begin position="262"/>
        <end position="277"/>
    </location>
</feature>
<feature type="non-terminal residue" evidence="2">
    <location>
        <position position="1"/>
    </location>
</feature>
<feature type="compositionally biased region" description="Basic and acidic residues" evidence="1">
    <location>
        <begin position="236"/>
        <end position="255"/>
    </location>
</feature>
<proteinExistence type="predicted"/>
<feature type="region of interest" description="Disordered" evidence="1">
    <location>
        <begin position="1"/>
        <end position="38"/>
    </location>
</feature>
<feature type="compositionally biased region" description="Basic and acidic residues" evidence="1">
    <location>
        <begin position="455"/>
        <end position="464"/>
    </location>
</feature>
<evidence type="ECO:0000313" key="2">
    <source>
        <dbReference type="EMBL" id="RLV62311.1"/>
    </source>
</evidence>
<feature type="compositionally biased region" description="Gly residues" evidence="1">
    <location>
        <begin position="132"/>
        <end position="147"/>
    </location>
</feature>
<feature type="region of interest" description="Disordered" evidence="1">
    <location>
        <begin position="452"/>
        <end position="473"/>
    </location>
</feature>
<feature type="region of interest" description="Disordered" evidence="1">
    <location>
        <begin position="94"/>
        <end position="396"/>
    </location>
</feature>
<evidence type="ECO:0000313" key="3">
    <source>
        <dbReference type="Proteomes" id="UP000276834"/>
    </source>
</evidence>
<feature type="compositionally biased region" description="Basic and acidic residues" evidence="1">
    <location>
        <begin position="363"/>
        <end position="380"/>
    </location>
</feature>
<dbReference type="EMBL" id="QUSF01008571">
    <property type="protein sequence ID" value="RLV62311.1"/>
    <property type="molecule type" value="Genomic_DNA"/>
</dbReference>
<dbReference type="AlphaFoldDB" id="A0A3L8Q4Q8"/>
<accession>A0A3L8Q4Q8</accession>
<feature type="compositionally biased region" description="Basic and acidic residues" evidence="1">
    <location>
        <begin position="153"/>
        <end position="176"/>
    </location>
</feature>
<comment type="caution">
    <text evidence="2">The sequence shown here is derived from an EMBL/GenBank/DDBJ whole genome shotgun (WGS) entry which is preliminary data.</text>
</comment>
<gene>
    <name evidence="2" type="ORF">DV515_00019446</name>
</gene>